<evidence type="ECO:0000313" key="1">
    <source>
        <dbReference type="EMBL" id="KKN43095.1"/>
    </source>
</evidence>
<sequence length="38" mass="4601">MGRRLVIKVIIPKIYFNTSHQYMNRGEQVDNFYLKGDR</sequence>
<gene>
    <name evidence="1" type="ORF">LCGC14_0706500</name>
</gene>
<comment type="caution">
    <text evidence="1">The sequence shown here is derived from an EMBL/GenBank/DDBJ whole genome shotgun (WGS) entry which is preliminary data.</text>
</comment>
<protein>
    <submittedName>
        <fullName evidence="1">Uncharacterized protein</fullName>
    </submittedName>
</protein>
<dbReference type="EMBL" id="LAZR01001535">
    <property type="protein sequence ID" value="KKN43095.1"/>
    <property type="molecule type" value="Genomic_DNA"/>
</dbReference>
<name>A0A0F9QGA3_9ZZZZ</name>
<proteinExistence type="predicted"/>
<accession>A0A0F9QGA3</accession>
<dbReference type="AlphaFoldDB" id="A0A0F9QGA3"/>
<organism evidence="1">
    <name type="scientific">marine sediment metagenome</name>
    <dbReference type="NCBI Taxonomy" id="412755"/>
    <lineage>
        <taxon>unclassified sequences</taxon>
        <taxon>metagenomes</taxon>
        <taxon>ecological metagenomes</taxon>
    </lineage>
</organism>
<reference evidence="1" key="1">
    <citation type="journal article" date="2015" name="Nature">
        <title>Complex archaea that bridge the gap between prokaryotes and eukaryotes.</title>
        <authorList>
            <person name="Spang A."/>
            <person name="Saw J.H."/>
            <person name="Jorgensen S.L."/>
            <person name="Zaremba-Niedzwiedzka K."/>
            <person name="Martijn J."/>
            <person name="Lind A.E."/>
            <person name="van Eijk R."/>
            <person name="Schleper C."/>
            <person name="Guy L."/>
            <person name="Ettema T.J."/>
        </authorList>
    </citation>
    <scope>NUCLEOTIDE SEQUENCE</scope>
</reference>